<dbReference type="SMART" id="SM00356">
    <property type="entry name" value="ZnF_C3H1"/>
    <property type="match status" value="2"/>
</dbReference>
<feature type="compositionally biased region" description="Basic residues" evidence="12">
    <location>
        <begin position="1890"/>
        <end position="1900"/>
    </location>
</feature>
<feature type="zinc finger region" description="C3H1-type" evidence="11">
    <location>
        <begin position="1527"/>
        <end position="1557"/>
    </location>
</feature>
<dbReference type="Pfam" id="PF13962">
    <property type="entry name" value="PGG"/>
    <property type="match status" value="2"/>
</dbReference>
<evidence type="ECO:0000256" key="13">
    <source>
        <dbReference type="SAM" id="Phobius"/>
    </source>
</evidence>
<feature type="transmembrane region" description="Helical" evidence="13">
    <location>
        <begin position="1075"/>
        <end position="1097"/>
    </location>
</feature>
<evidence type="ECO:0000256" key="4">
    <source>
        <dbReference type="ARBA" id="ARBA00022640"/>
    </source>
</evidence>
<dbReference type="Gene3D" id="1.25.40.20">
    <property type="entry name" value="Ankyrin repeat-containing domain"/>
    <property type="match status" value="3"/>
</dbReference>
<feature type="transmembrane region" description="Helical" evidence="13">
    <location>
        <begin position="1003"/>
        <end position="1027"/>
    </location>
</feature>
<evidence type="ECO:0000256" key="1">
    <source>
        <dbReference type="ARBA" id="ARBA00004141"/>
    </source>
</evidence>
<dbReference type="SUPFAM" id="SSF140860">
    <property type="entry name" value="Pseudo ankyrin repeat-like"/>
    <property type="match status" value="1"/>
</dbReference>
<feature type="compositionally biased region" description="Basic and acidic residues" evidence="12">
    <location>
        <begin position="1664"/>
        <end position="1692"/>
    </location>
</feature>
<organism evidence="15 16">
    <name type="scientific">Brassica napus</name>
    <name type="common">Rape</name>
    <dbReference type="NCBI Taxonomy" id="3708"/>
    <lineage>
        <taxon>Eukaryota</taxon>
        <taxon>Viridiplantae</taxon>
        <taxon>Streptophyta</taxon>
        <taxon>Embryophyta</taxon>
        <taxon>Tracheophyta</taxon>
        <taxon>Spermatophyta</taxon>
        <taxon>Magnoliopsida</taxon>
        <taxon>eudicotyledons</taxon>
        <taxon>Gunneridae</taxon>
        <taxon>Pentapetalae</taxon>
        <taxon>rosids</taxon>
        <taxon>malvids</taxon>
        <taxon>Brassicales</taxon>
        <taxon>Brassicaceae</taxon>
        <taxon>Brassiceae</taxon>
        <taxon>Brassica</taxon>
    </lineage>
</organism>
<comment type="subcellular location">
    <subcellularLocation>
        <location evidence="1">Membrane</location>
        <topology evidence="1">Multi-pass membrane protein</topology>
    </subcellularLocation>
    <subcellularLocation>
        <location evidence="2">Plastid</location>
        <location evidence="2">Chloroplast</location>
    </subcellularLocation>
</comment>
<dbReference type="InterPro" id="IPR036770">
    <property type="entry name" value="Ankyrin_rpt-contain_sf"/>
</dbReference>
<protein>
    <recommendedName>
        <fullName evidence="14">C3H1-type domain-containing protein</fullName>
    </recommendedName>
</protein>
<dbReference type="EMBL" id="JAGKQM010000008">
    <property type="protein sequence ID" value="KAH0916599.1"/>
    <property type="molecule type" value="Genomic_DNA"/>
</dbReference>
<evidence type="ECO:0000256" key="9">
    <source>
        <dbReference type="ARBA" id="ARBA00023136"/>
    </source>
</evidence>
<feature type="compositionally biased region" description="Basic and acidic residues" evidence="12">
    <location>
        <begin position="1156"/>
        <end position="1188"/>
    </location>
</feature>
<feature type="compositionally biased region" description="Basic residues" evidence="12">
    <location>
        <begin position="1721"/>
        <end position="1731"/>
    </location>
</feature>
<feature type="compositionally biased region" description="Basic residues" evidence="12">
    <location>
        <begin position="1189"/>
        <end position="1203"/>
    </location>
</feature>
<keyword evidence="11" id="KW-0863">Zinc-finger</keyword>
<evidence type="ECO:0000256" key="2">
    <source>
        <dbReference type="ARBA" id="ARBA00004229"/>
    </source>
</evidence>
<dbReference type="PRINTS" id="PR00081">
    <property type="entry name" value="GDHRDH"/>
</dbReference>
<dbReference type="SUPFAM" id="SSF51735">
    <property type="entry name" value="NAD(P)-binding Rossmann-fold domains"/>
    <property type="match status" value="1"/>
</dbReference>
<keyword evidence="11" id="KW-0479">Metal-binding</keyword>
<evidence type="ECO:0000256" key="12">
    <source>
        <dbReference type="SAM" id="MobiDB-lite"/>
    </source>
</evidence>
<dbReference type="PROSITE" id="PS50103">
    <property type="entry name" value="ZF_C3H1"/>
    <property type="match status" value="2"/>
</dbReference>
<accession>A0ABQ8CHN9</accession>
<evidence type="ECO:0000256" key="10">
    <source>
        <dbReference type="PROSITE-ProRule" id="PRU00023"/>
    </source>
</evidence>
<evidence type="ECO:0000256" key="8">
    <source>
        <dbReference type="ARBA" id="ARBA00023043"/>
    </source>
</evidence>
<dbReference type="SUPFAM" id="SSF48403">
    <property type="entry name" value="Ankyrin repeat"/>
    <property type="match status" value="2"/>
</dbReference>
<feature type="transmembrane region" description="Helical" evidence="13">
    <location>
        <begin position="401"/>
        <end position="421"/>
    </location>
</feature>
<feature type="compositionally biased region" description="Basic and acidic residues" evidence="12">
    <location>
        <begin position="1903"/>
        <end position="1919"/>
    </location>
</feature>
<evidence type="ECO:0000259" key="14">
    <source>
        <dbReference type="PROSITE" id="PS50103"/>
    </source>
</evidence>
<dbReference type="Pfam" id="PF00642">
    <property type="entry name" value="zf-CCCH"/>
    <property type="match status" value="2"/>
</dbReference>
<dbReference type="InterPro" id="IPR036291">
    <property type="entry name" value="NAD(P)-bd_dom_sf"/>
</dbReference>
<keyword evidence="9 13" id="KW-0472">Membrane</keyword>
<feature type="transmembrane region" description="Helical" evidence="13">
    <location>
        <begin position="441"/>
        <end position="465"/>
    </location>
</feature>
<dbReference type="PANTHER" id="PTHR24186">
    <property type="entry name" value="PROTEIN PHOSPHATASE 1 REGULATORY SUBUNIT"/>
    <property type="match status" value="1"/>
</dbReference>
<gene>
    <name evidence="15" type="ORF">HID58_031045</name>
</gene>
<feature type="compositionally biased region" description="Basic and acidic residues" evidence="12">
    <location>
        <begin position="1703"/>
        <end position="1720"/>
    </location>
</feature>
<keyword evidence="5 13" id="KW-0812">Transmembrane</keyword>
<reference evidence="15 16" key="1">
    <citation type="submission" date="2021-05" db="EMBL/GenBank/DDBJ databases">
        <title>Genome Assembly of Synthetic Allotetraploid Brassica napus Reveals Homoeologous Exchanges between Subgenomes.</title>
        <authorList>
            <person name="Davis J.T."/>
        </authorList>
    </citation>
    <scope>NUCLEOTIDE SEQUENCE [LARGE SCALE GENOMIC DNA]</scope>
    <source>
        <strain evidence="16">cv. Da-Ae</strain>
        <tissue evidence="15">Seedling</tissue>
    </source>
</reference>
<dbReference type="CDD" id="cd05233">
    <property type="entry name" value="SDR_c"/>
    <property type="match status" value="1"/>
</dbReference>
<feature type="compositionally biased region" description="Basic and acidic residues" evidence="12">
    <location>
        <begin position="1813"/>
        <end position="1836"/>
    </location>
</feature>
<dbReference type="PROSITE" id="PS50297">
    <property type="entry name" value="ANK_REP_REGION"/>
    <property type="match status" value="2"/>
</dbReference>
<dbReference type="Pfam" id="PF12796">
    <property type="entry name" value="Ank_2"/>
    <property type="match status" value="3"/>
</dbReference>
<proteinExistence type="predicted"/>
<feature type="repeat" description="ANK" evidence="10">
    <location>
        <begin position="633"/>
        <end position="665"/>
    </location>
</feature>
<dbReference type="SMART" id="SM00248">
    <property type="entry name" value="ANK"/>
    <property type="match status" value="14"/>
</dbReference>
<comment type="caution">
    <text evidence="15">The sequence shown here is derived from an EMBL/GenBank/DDBJ whole genome shotgun (WGS) entry which is preliminary data.</text>
</comment>
<feature type="compositionally biased region" description="Acidic residues" evidence="12">
    <location>
        <begin position="1737"/>
        <end position="1746"/>
    </location>
</feature>
<evidence type="ECO:0000256" key="7">
    <source>
        <dbReference type="ARBA" id="ARBA00022989"/>
    </source>
</evidence>
<feature type="compositionally biased region" description="Basic residues" evidence="12">
    <location>
        <begin position="1693"/>
        <end position="1702"/>
    </location>
</feature>
<feature type="transmembrane region" description="Helical" evidence="13">
    <location>
        <begin position="963"/>
        <end position="983"/>
    </location>
</feature>
<name>A0ABQ8CHN9_BRANA</name>
<feature type="compositionally biased region" description="Basic and acidic residues" evidence="12">
    <location>
        <begin position="1797"/>
        <end position="1806"/>
    </location>
</feature>
<feature type="domain" description="C3H1-type" evidence="14">
    <location>
        <begin position="1527"/>
        <end position="1557"/>
    </location>
</feature>
<evidence type="ECO:0000313" key="16">
    <source>
        <dbReference type="Proteomes" id="UP000824890"/>
    </source>
</evidence>
<dbReference type="PANTHER" id="PTHR24186:SF38">
    <property type="entry name" value="ANKYRIN REPEAT FAMILY PROTEIN"/>
    <property type="match status" value="1"/>
</dbReference>
<evidence type="ECO:0000313" key="15">
    <source>
        <dbReference type="EMBL" id="KAH0916599.1"/>
    </source>
</evidence>
<dbReference type="Pfam" id="PF00106">
    <property type="entry name" value="adh_short"/>
    <property type="match status" value="1"/>
</dbReference>
<dbReference type="InterPro" id="IPR002347">
    <property type="entry name" value="SDR_fam"/>
</dbReference>
<dbReference type="InterPro" id="IPR026961">
    <property type="entry name" value="PGG_dom"/>
</dbReference>
<keyword evidence="4" id="KW-0934">Plastid</keyword>
<dbReference type="InterPro" id="IPR000571">
    <property type="entry name" value="Znf_CCCH"/>
</dbReference>
<dbReference type="Gene3D" id="3.40.50.720">
    <property type="entry name" value="NAD(P)-binding Rossmann-like Domain"/>
    <property type="match status" value="1"/>
</dbReference>
<keyword evidence="6" id="KW-0677">Repeat</keyword>
<evidence type="ECO:0000256" key="6">
    <source>
        <dbReference type="ARBA" id="ARBA00022737"/>
    </source>
</evidence>
<feature type="compositionally biased region" description="Basic and acidic residues" evidence="12">
    <location>
        <begin position="1747"/>
        <end position="1789"/>
    </location>
</feature>
<evidence type="ECO:0000256" key="5">
    <source>
        <dbReference type="ARBA" id="ARBA00022692"/>
    </source>
</evidence>
<dbReference type="InterPro" id="IPR020904">
    <property type="entry name" value="Sc_DH/Rdtase_CS"/>
</dbReference>
<evidence type="ECO:0000256" key="11">
    <source>
        <dbReference type="PROSITE-ProRule" id="PRU00723"/>
    </source>
</evidence>
<keyword evidence="7 13" id="KW-1133">Transmembrane helix</keyword>
<dbReference type="PROSITE" id="PS00061">
    <property type="entry name" value="ADH_SHORT"/>
    <property type="match status" value="1"/>
</dbReference>
<dbReference type="InterPro" id="IPR002110">
    <property type="entry name" value="Ankyrin_rpt"/>
</dbReference>
<evidence type="ECO:0000256" key="3">
    <source>
        <dbReference type="ARBA" id="ARBA00022528"/>
    </source>
</evidence>
<feature type="compositionally biased region" description="Basic and acidic residues" evidence="12">
    <location>
        <begin position="1204"/>
        <end position="1223"/>
    </location>
</feature>
<keyword evidence="11" id="KW-0862">Zinc</keyword>
<dbReference type="PROSITE" id="PS50088">
    <property type="entry name" value="ANK_REPEAT"/>
    <property type="match status" value="2"/>
</dbReference>
<feature type="compositionally biased region" description="Basic and acidic residues" evidence="12">
    <location>
        <begin position="1860"/>
        <end position="1869"/>
    </location>
</feature>
<feature type="repeat" description="ANK" evidence="10">
    <location>
        <begin position="69"/>
        <end position="101"/>
    </location>
</feature>
<feature type="transmembrane region" description="Helical" evidence="13">
    <location>
        <begin position="1048"/>
        <end position="1069"/>
    </location>
</feature>
<feature type="compositionally biased region" description="Basic and acidic residues" evidence="12">
    <location>
        <begin position="1634"/>
        <end position="1654"/>
    </location>
</feature>
<feature type="region of interest" description="Disordered" evidence="12">
    <location>
        <begin position="1602"/>
        <end position="1920"/>
    </location>
</feature>
<feature type="region of interest" description="Disordered" evidence="12">
    <location>
        <begin position="1155"/>
        <end position="1223"/>
    </location>
</feature>
<feature type="region of interest" description="Disordered" evidence="12">
    <location>
        <begin position="1328"/>
        <end position="1347"/>
    </location>
</feature>
<feature type="transmembrane region" description="Helical" evidence="13">
    <location>
        <begin position="486"/>
        <end position="507"/>
    </location>
</feature>
<keyword evidence="8 10" id="KW-0040">ANK repeat</keyword>
<dbReference type="Proteomes" id="UP000824890">
    <property type="component" value="Unassembled WGS sequence"/>
</dbReference>
<feature type="zinc finger region" description="C3H1-type" evidence="11">
    <location>
        <begin position="1375"/>
        <end position="1403"/>
    </location>
</feature>
<feature type="compositionally biased region" description="Basic and acidic residues" evidence="12">
    <location>
        <begin position="1602"/>
        <end position="1625"/>
    </location>
</feature>
<feature type="domain" description="C3H1-type" evidence="14">
    <location>
        <begin position="1375"/>
        <end position="1403"/>
    </location>
</feature>
<sequence>MQPIFHAILQNELPAFLSLVRERDSWLEERNDEQHSNTVLHMAAKHGRGEFVSKIIELRPSLICSRNAYGNTPLHLAALFGDVNIIMTMLEFGPEACSARNNNNQTPLHLACRSISVESATLFAEKIQSVGLHELNFAILSGMAGTILERFPDLAREEAWPVQGGSLSSLLHHACDRGDLELTRILLGLDERLDEALDTNGLSPLHLAVLRGSVVILEEFLNKAPFSFYSLTPSKESVFHLAARNNNMDAFVFMAESVGIDSQILLQQTDEDGNTVLHVAASVACGAPFVHYIRKRSDKRCKNNFGFAAYQLIPQEAVNFELLSRWLRFDTETPEELNSEEYDGIRGRSDEDQVIRMLTLIEINTSEIAERKRRSKEEKVKRGHEGLEYKMHIEALQNARNTIAIVAVLIASVAYAGGINPPGGVYQDGPWRGKSIVGKTTAFKVFAICNNIALFTSLCIVILLVSIIPFKRKPLKRLLVVTHKMMWVSVGFMATAYVAASWVTIPHYHGTRWLFPAIIAIGGGALVVLFSYLVVETIGHWFRKLNRVGDIPSFASTCSDLAVSGPIFHAILQNDLPTFLSLVEERNSSLEERTDKEHLNDTVLHMAAKLGHGELVSKIIDRRPSLVCSVNAEGNTPLHLAALLGDVDMVMQMLETGLEACTARNNNNDTPLHLACRSISMEAAKLVAEKTNSVDLGELNFAISSGSTGVAKIILERFPDLAREEAWSVEGGSLSTLLHHACDRGDLELTRILLGLDQSLETALNTKGLLPLHLAVLRGSVVILEEFINKAPLSFLSHTPSKETVFHLAARSKNMDAFVYMAERLGSNGQFLLQQTDENGNTVLHTAASVACGAPLIRYIIGMKIVDISNKNKMGFAAYHLLPHDAQDFELLSSWLRFDTETSDELDPDVVEVYLDASSPLLNLIGLNTSEMVERKTRKAHGVKGSENLEYDMYIEALQNARNTITIVAVLIASVAYAGGINPPGGVYQDGPWRGKSIVGKTTAFKVFAICNNIALFTSLAIVILLVSIIPYKRKPLKKLLVATHRMMWVSIGFMATAYVAASWVTIPHYHGTRWLFPAIVAVAGGALAVLFSYLGVEAIGHWFKKKARVGVIPSFARNNSDLAISGKSANRLKRVPSSSSTSEREVNAIGIMEPQNEKAEEGDRLEEATGEKEFVEESKEKAAEMSRKEKRKAMKKLKRKQVRKEIASKEREDAEAKLNDPAEQEKLKAIEEEEARKREKELREFEESERAWREAMEIKRKKEEEEERRWKELEELRKLEASRDGECGEDGEYEYIEEGPPEIIFKGNEIILRKNKVRVPKKSVPQVEGNEIADRPTSNPLPPGTEALPKYQNVSSAQQILDSVAQEVPNFGTEQDKAHCPFHLKTGACRFGPRCSRVHFYPDKSCTILMKNMYNGPGIAWEHDEGLEVCNRCHLLMLTLMDSLQWRCLIITWAGLLSPSFLPSSLQYTDEEAEHCYEEFYEDVHTEFLKAMYMYTTDHWNQLFLPTSPLMVDISLVNCEFVNISRWKVAICGEYMKSRLKTCSRGSACNFIHCFRNPGGDYEWADFDKPPPRFWIRKMTALFGYSDEYLRHMEREYSGSLRDCRSDQLTDSQRRSRSRDHDHVNVGSKPSYRSRDSSRGHRHSRHEENHHGGDGSPNSTRDGSLEREIYKEPRHGKETSRHESKWSEHSPTHRVPRKRIHERYSDDDSGDDDGRGETSHKRKSSRRYPRRGSDSEVQEQLDDQEESRTHWSSSERRSRKEDDREGSSASQEESRAHDRVHAVGDKSQRQRSSSRYSHERDSSESRHRRHRGSYDGENDRRRSVETSPRDKDRDKSKQRHSYNKTGDPDSSNRGRKGKQGRESQEVKRNASGSSSDEEREERHKERSHSSSHRKRRRSSQHSSHEQTPKEPEEIERWRPIGAANSVTSAKVVLITGVSKGLGRALSLEMAKRGHTVIGCARTQEKLTALQSELSSPENHLLLTADVKSDSSVKEMAHTIMEKKGVPDIIVNNAGTINKNNKIWEVSAEDFDSVMDTNVKGVVNVLRHFIPLMLPRKQGIIVNMSSGWGRSGAALVAPYCASKWAIEGLSRSVAKEVAEGMAVVALNPGVINTEMLTSCFGNTASLYQAPDAWAVKAATMILNLTAGDNGGSLTV</sequence>
<feature type="transmembrane region" description="Helical" evidence="13">
    <location>
        <begin position="513"/>
        <end position="535"/>
    </location>
</feature>
<keyword evidence="3" id="KW-0150">Chloroplast</keyword>
<dbReference type="PRINTS" id="PR00080">
    <property type="entry name" value="SDRFAMILY"/>
</dbReference>
<keyword evidence="16" id="KW-1185">Reference proteome</keyword>